<evidence type="ECO:0000256" key="1">
    <source>
        <dbReference type="ARBA" id="ARBA00023015"/>
    </source>
</evidence>
<dbReference type="SUPFAM" id="SSF46785">
    <property type="entry name" value="Winged helix' DNA-binding domain"/>
    <property type="match status" value="1"/>
</dbReference>
<dbReference type="SUPFAM" id="SSF51206">
    <property type="entry name" value="cAMP-binding domain-like"/>
    <property type="match status" value="1"/>
</dbReference>
<name>A0A6J4VGA7_9BACT</name>
<gene>
    <name evidence="7" type="ORF">AVDCRST_MAG33-3344</name>
</gene>
<dbReference type="PANTHER" id="PTHR24567:SF74">
    <property type="entry name" value="HTH-TYPE TRANSCRIPTIONAL REGULATOR ARCR"/>
    <property type="match status" value="1"/>
</dbReference>
<keyword evidence="1" id="KW-0805">Transcription regulation</keyword>
<dbReference type="AlphaFoldDB" id="A0A6J4VGA7"/>
<dbReference type="SMART" id="SM00100">
    <property type="entry name" value="cNMP"/>
    <property type="match status" value="1"/>
</dbReference>
<keyword evidence="3" id="KW-0804">Transcription</keyword>
<dbReference type="GO" id="GO:0003677">
    <property type="term" value="F:DNA binding"/>
    <property type="evidence" value="ECO:0007669"/>
    <property type="project" value="UniProtKB-KW"/>
</dbReference>
<dbReference type="PROSITE" id="PS00042">
    <property type="entry name" value="HTH_CRP_1"/>
    <property type="match status" value="1"/>
</dbReference>
<evidence type="ECO:0000256" key="3">
    <source>
        <dbReference type="ARBA" id="ARBA00023163"/>
    </source>
</evidence>
<dbReference type="Pfam" id="PF13545">
    <property type="entry name" value="HTH_Crp_2"/>
    <property type="match status" value="1"/>
</dbReference>
<sequence>MKVVARNGSPGLTSTDAPGPVRRRDGRRAASPGPIPAGYDPQGQGPASPIAGPAASPTRTWLRDPAPPVPAGGRSSQQRPSTTAYARGAEIFRPGTGDGLVYIIRSGCIRLYKTLSDGRSINVGLLGPNTIFAQEDSGDGMASGATAEAVVPSTLSIVEAQDLANLISDSPELASAVVSGMTRRLTELQTLVEHLLVRDTSVRLSVTLLNLAAKFGRPAVDGLQEITLPLTHQGLANMIGSNRVTVTRKLLELQRDGTVRSLGRNIIAVDTARLQAHAAGNPGLRASAD</sequence>
<feature type="compositionally biased region" description="Low complexity" evidence="4">
    <location>
        <begin position="41"/>
        <end position="57"/>
    </location>
</feature>
<dbReference type="EMBL" id="CADCWK010000415">
    <property type="protein sequence ID" value="CAA9578575.1"/>
    <property type="molecule type" value="Genomic_DNA"/>
</dbReference>
<evidence type="ECO:0000256" key="2">
    <source>
        <dbReference type="ARBA" id="ARBA00023125"/>
    </source>
</evidence>
<dbReference type="CDD" id="cd00038">
    <property type="entry name" value="CAP_ED"/>
    <property type="match status" value="1"/>
</dbReference>
<dbReference type="InterPro" id="IPR018490">
    <property type="entry name" value="cNMP-bd_dom_sf"/>
</dbReference>
<dbReference type="GO" id="GO:0003700">
    <property type="term" value="F:DNA-binding transcription factor activity"/>
    <property type="evidence" value="ECO:0007669"/>
    <property type="project" value="InterPro"/>
</dbReference>
<dbReference type="PROSITE" id="PS51063">
    <property type="entry name" value="HTH_CRP_2"/>
    <property type="match status" value="1"/>
</dbReference>
<evidence type="ECO:0000259" key="5">
    <source>
        <dbReference type="PROSITE" id="PS50042"/>
    </source>
</evidence>
<dbReference type="GO" id="GO:0005829">
    <property type="term" value="C:cytosol"/>
    <property type="evidence" value="ECO:0007669"/>
    <property type="project" value="TreeGrafter"/>
</dbReference>
<keyword evidence="2" id="KW-0238">DNA-binding</keyword>
<dbReference type="PANTHER" id="PTHR24567">
    <property type="entry name" value="CRP FAMILY TRANSCRIPTIONAL REGULATORY PROTEIN"/>
    <property type="match status" value="1"/>
</dbReference>
<dbReference type="SMART" id="SM00419">
    <property type="entry name" value="HTH_CRP"/>
    <property type="match status" value="1"/>
</dbReference>
<organism evidence="7">
    <name type="scientific">uncultured Thermomicrobiales bacterium</name>
    <dbReference type="NCBI Taxonomy" id="1645740"/>
    <lineage>
        <taxon>Bacteria</taxon>
        <taxon>Pseudomonadati</taxon>
        <taxon>Thermomicrobiota</taxon>
        <taxon>Thermomicrobia</taxon>
        <taxon>Thermomicrobiales</taxon>
        <taxon>environmental samples</taxon>
    </lineage>
</organism>
<feature type="domain" description="Cyclic nucleotide-binding" evidence="5">
    <location>
        <begin position="85"/>
        <end position="184"/>
    </location>
</feature>
<dbReference type="Gene3D" id="2.60.120.10">
    <property type="entry name" value="Jelly Rolls"/>
    <property type="match status" value="1"/>
</dbReference>
<protein>
    <submittedName>
        <fullName evidence="7">cAMP-binding proteins - catabolite gene activator and regulatory subunit of cAMP-dependent protein kinases</fullName>
    </submittedName>
</protein>
<dbReference type="InterPro" id="IPR036390">
    <property type="entry name" value="WH_DNA-bd_sf"/>
</dbReference>
<dbReference type="InterPro" id="IPR012318">
    <property type="entry name" value="HTH_CRP"/>
</dbReference>
<dbReference type="PROSITE" id="PS50042">
    <property type="entry name" value="CNMP_BINDING_3"/>
    <property type="match status" value="1"/>
</dbReference>
<dbReference type="InterPro" id="IPR050397">
    <property type="entry name" value="Env_Response_Regulators"/>
</dbReference>
<evidence type="ECO:0000256" key="4">
    <source>
        <dbReference type="SAM" id="MobiDB-lite"/>
    </source>
</evidence>
<dbReference type="InterPro" id="IPR000595">
    <property type="entry name" value="cNMP-bd_dom"/>
</dbReference>
<dbReference type="InterPro" id="IPR014710">
    <property type="entry name" value="RmlC-like_jellyroll"/>
</dbReference>
<feature type="region of interest" description="Disordered" evidence="4">
    <location>
        <begin position="1"/>
        <end position="88"/>
    </location>
</feature>
<dbReference type="Pfam" id="PF00027">
    <property type="entry name" value="cNMP_binding"/>
    <property type="match status" value="1"/>
</dbReference>
<evidence type="ECO:0000259" key="6">
    <source>
        <dbReference type="PROSITE" id="PS51063"/>
    </source>
</evidence>
<proteinExistence type="predicted"/>
<reference evidence="7" key="1">
    <citation type="submission" date="2020-02" db="EMBL/GenBank/DDBJ databases">
        <authorList>
            <person name="Meier V. D."/>
        </authorList>
    </citation>
    <scope>NUCLEOTIDE SEQUENCE</scope>
    <source>
        <strain evidence="7">AVDCRST_MAG33</strain>
    </source>
</reference>
<evidence type="ECO:0000313" key="7">
    <source>
        <dbReference type="EMBL" id="CAA9578575.1"/>
    </source>
</evidence>
<feature type="domain" description="HTH crp-type" evidence="6">
    <location>
        <begin position="198"/>
        <end position="272"/>
    </location>
</feature>
<dbReference type="InterPro" id="IPR018335">
    <property type="entry name" value="Tscrpt_reg_HTH_Crp-type_CS"/>
</dbReference>
<accession>A0A6J4VGA7</accession>
<feature type="compositionally biased region" description="Polar residues" evidence="4">
    <location>
        <begin position="74"/>
        <end position="84"/>
    </location>
</feature>